<comment type="similarity">
    <text evidence="1 7 8">Belongs to the bacterial ribosomal protein bL20 family.</text>
</comment>
<dbReference type="AlphaFoldDB" id="A0A0E3XIF1"/>
<dbReference type="InterPro" id="IPR005813">
    <property type="entry name" value="Ribosomal_bL20"/>
</dbReference>
<dbReference type="PROSITE" id="PS00937">
    <property type="entry name" value="RIBOSOMAL_L20"/>
    <property type="match status" value="1"/>
</dbReference>
<dbReference type="HAMAP" id="MF_00382">
    <property type="entry name" value="Ribosomal_bL20"/>
    <property type="match status" value="1"/>
</dbReference>
<dbReference type="PRINTS" id="PR00062">
    <property type="entry name" value="RIBOSOMALL20"/>
</dbReference>
<dbReference type="GO" id="GO:0009507">
    <property type="term" value="C:chloroplast"/>
    <property type="evidence" value="ECO:0007669"/>
    <property type="project" value="UniProtKB-SubCell"/>
</dbReference>
<evidence type="ECO:0000256" key="5">
    <source>
        <dbReference type="ARBA" id="ARBA00023274"/>
    </source>
</evidence>
<dbReference type="GO" id="GO:0000027">
    <property type="term" value="P:ribosomal large subunit assembly"/>
    <property type="evidence" value="ECO:0007669"/>
    <property type="project" value="UniProtKB-UniRule"/>
</dbReference>
<accession>A0A0E3XIF1</accession>
<dbReference type="CDD" id="cd07026">
    <property type="entry name" value="Ribosomal_L20"/>
    <property type="match status" value="1"/>
</dbReference>
<dbReference type="GO" id="GO:0003735">
    <property type="term" value="F:structural constituent of ribosome"/>
    <property type="evidence" value="ECO:0007669"/>
    <property type="project" value="InterPro"/>
</dbReference>
<comment type="subcellular location">
    <subcellularLocation>
        <location evidence="7">Plastid</location>
        <location evidence="7">Chloroplast</location>
    </subcellularLocation>
</comment>
<name>A0A0E3XIF1_9CHLO</name>
<dbReference type="GO" id="GO:0019843">
    <property type="term" value="F:rRNA binding"/>
    <property type="evidence" value="ECO:0007669"/>
    <property type="project" value="UniProtKB-UniRule"/>
</dbReference>
<dbReference type="GO" id="GO:0006412">
    <property type="term" value="P:translation"/>
    <property type="evidence" value="ECO:0007669"/>
    <property type="project" value="InterPro"/>
</dbReference>
<dbReference type="InterPro" id="IPR049946">
    <property type="entry name" value="RIBOSOMAL_L20_CS"/>
</dbReference>
<evidence type="ECO:0000256" key="1">
    <source>
        <dbReference type="ARBA" id="ARBA00007698"/>
    </source>
</evidence>
<evidence type="ECO:0000256" key="4">
    <source>
        <dbReference type="ARBA" id="ARBA00022980"/>
    </source>
</evidence>
<proteinExistence type="inferred from homology"/>
<dbReference type="Gene3D" id="1.10.1900.20">
    <property type="entry name" value="Ribosomal protein L20"/>
    <property type="match status" value="1"/>
</dbReference>
<keyword evidence="10" id="KW-0150">Chloroplast</keyword>
<evidence type="ECO:0000313" key="10">
    <source>
        <dbReference type="EMBL" id="AKC35213.1"/>
    </source>
</evidence>
<evidence type="ECO:0000256" key="6">
    <source>
        <dbReference type="ARBA" id="ARBA00035295"/>
    </source>
</evidence>
<evidence type="ECO:0000256" key="7">
    <source>
        <dbReference type="HAMAP-Rule" id="MF_00382"/>
    </source>
</evidence>
<keyword evidence="2 7" id="KW-0699">rRNA-binding</keyword>
<keyword evidence="10" id="KW-0934">Plastid</keyword>
<protein>
    <recommendedName>
        <fullName evidence="6 7">Large ribosomal subunit protein bL20c</fullName>
    </recommendedName>
</protein>
<evidence type="ECO:0000256" key="3">
    <source>
        <dbReference type="ARBA" id="ARBA00022884"/>
    </source>
</evidence>
<dbReference type="NCBIfam" id="TIGR01032">
    <property type="entry name" value="rplT_bact"/>
    <property type="match status" value="1"/>
</dbReference>
<reference evidence="10" key="1">
    <citation type="journal article" date="2015" name="PLoS ONE">
        <title>The Complete Chloroplast and Mitochondrial Genomes of the Green Macroalga Ulva sp. UNA00071828 (Ulvophyceae, Chlorophyta).</title>
        <authorList>
            <person name="Melton J.T.III."/>
            <person name="Leliaert F."/>
            <person name="Tronholm A."/>
            <person name="Lopez-Bautista J.M."/>
        </authorList>
    </citation>
    <scope>NUCLEOTIDE SEQUENCE</scope>
</reference>
<dbReference type="EMBL" id="KP720616">
    <property type="protein sequence ID" value="AKC35213.1"/>
    <property type="molecule type" value="Genomic_DNA"/>
</dbReference>
<evidence type="ECO:0000256" key="9">
    <source>
        <dbReference type="RuleBase" id="RU004311"/>
    </source>
</evidence>
<dbReference type="SUPFAM" id="SSF74731">
    <property type="entry name" value="Ribosomal protein L20"/>
    <property type="match status" value="1"/>
</dbReference>
<geneLocation type="chloroplast" evidence="10"/>
<dbReference type="GO" id="GO:1990904">
    <property type="term" value="C:ribonucleoprotein complex"/>
    <property type="evidence" value="ECO:0007669"/>
    <property type="project" value="UniProtKB-KW"/>
</dbReference>
<dbReference type="GO" id="GO:0005840">
    <property type="term" value="C:ribosome"/>
    <property type="evidence" value="ECO:0007669"/>
    <property type="project" value="UniProtKB-KW"/>
</dbReference>
<evidence type="ECO:0000256" key="2">
    <source>
        <dbReference type="ARBA" id="ARBA00022730"/>
    </source>
</evidence>
<keyword evidence="5 7" id="KW-0687">Ribonucleoprotein</keyword>
<comment type="function">
    <text evidence="7 9">Binds directly to 23S ribosomal RNA and is necessary for the in vitro assembly process of the 50S ribosomal subunit. It is not involved in the protein synthesizing functions of that subunit.</text>
</comment>
<keyword evidence="4 7" id="KW-0689">Ribosomal protein</keyword>
<gene>
    <name evidence="7 10" type="primary">rpl20</name>
</gene>
<organism evidence="10">
    <name type="scientific">Ulva sp. UNA00071828</name>
    <dbReference type="NCBI Taxonomy" id="1641711"/>
    <lineage>
        <taxon>Eukaryota</taxon>
        <taxon>Viridiplantae</taxon>
        <taxon>Chlorophyta</taxon>
        <taxon>core chlorophytes</taxon>
        <taxon>Ulvophyceae</taxon>
        <taxon>OUU clade</taxon>
        <taxon>Ulvales</taxon>
        <taxon>Ulvaceae</taxon>
        <taxon>Ulva</taxon>
    </lineage>
</organism>
<dbReference type="Gene3D" id="6.10.160.10">
    <property type="match status" value="1"/>
</dbReference>
<dbReference type="PANTHER" id="PTHR10986">
    <property type="entry name" value="39S RIBOSOMAL PROTEIN L20"/>
    <property type="match status" value="1"/>
</dbReference>
<evidence type="ECO:0000256" key="8">
    <source>
        <dbReference type="RuleBase" id="RU000561"/>
    </source>
</evidence>
<keyword evidence="3 7" id="KW-0694">RNA-binding</keyword>
<dbReference type="InterPro" id="IPR035566">
    <property type="entry name" value="Ribosomal_protein_bL20_C"/>
</dbReference>
<dbReference type="FunFam" id="1.10.1900.20:FF:000001">
    <property type="entry name" value="50S ribosomal protein L20"/>
    <property type="match status" value="1"/>
</dbReference>
<sequence length="115" mass="14050">MTRVKRGFVARKRRKKVLKITKGFRGSSSILFRSANQRKMKALMFSYRDRRKRKSNLRNLWISRINITSRLYGLNYNQFIYKLKQLNIHINRKWLAQLAVRDQEIFYELIKQVKI</sequence>
<dbReference type="Pfam" id="PF00453">
    <property type="entry name" value="Ribosomal_L20"/>
    <property type="match status" value="1"/>
</dbReference>